<evidence type="ECO:0008006" key="3">
    <source>
        <dbReference type="Google" id="ProtNLM"/>
    </source>
</evidence>
<dbReference type="SUPFAM" id="SSF52540">
    <property type="entry name" value="P-loop containing nucleoside triphosphate hydrolases"/>
    <property type="match status" value="1"/>
</dbReference>
<dbReference type="InterPro" id="IPR027417">
    <property type="entry name" value="P-loop_NTPase"/>
</dbReference>
<protein>
    <recommendedName>
        <fullName evidence="3">Sulfotransferase family protein</fullName>
    </recommendedName>
</protein>
<keyword evidence="2" id="KW-1185">Reference proteome</keyword>
<gene>
    <name evidence="1" type="ORF">MSZNOR_0659</name>
</gene>
<dbReference type="EMBL" id="OX458333">
    <property type="protein sequence ID" value="CAI8751560.1"/>
    <property type="molecule type" value="Genomic_DNA"/>
</dbReference>
<reference evidence="1 2" key="1">
    <citation type="submission" date="2023-03" db="EMBL/GenBank/DDBJ databases">
        <authorList>
            <person name="Pearce D."/>
        </authorList>
    </citation>
    <scope>NUCLEOTIDE SEQUENCE [LARGE SCALE GENOMIC DNA]</scope>
    <source>
        <strain evidence="1">Msz</strain>
    </source>
</reference>
<evidence type="ECO:0000313" key="2">
    <source>
        <dbReference type="Proteomes" id="UP001162030"/>
    </source>
</evidence>
<proteinExistence type="predicted"/>
<dbReference type="RefSeq" id="WP_317963676.1">
    <property type="nucleotide sequence ID" value="NZ_OX458333.1"/>
</dbReference>
<organism evidence="1 2">
    <name type="scientific">Methylocaldum szegediense</name>
    <dbReference type="NCBI Taxonomy" id="73780"/>
    <lineage>
        <taxon>Bacteria</taxon>
        <taxon>Pseudomonadati</taxon>
        <taxon>Pseudomonadota</taxon>
        <taxon>Gammaproteobacteria</taxon>
        <taxon>Methylococcales</taxon>
        <taxon>Methylococcaceae</taxon>
        <taxon>Methylocaldum</taxon>
    </lineage>
</organism>
<name>A0ABN8X094_9GAMM</name>
<accession>A0ABN8X094</accession>
<sequence>MSKHHVIISGTGRSGTTFLIQLFTALGFDTGFSDLTSAVHSNCNAGMEWDIRRANAPYIIKSPWLCDYLDDVLGSTNIVIDHAIIPIRHLYSAAESRRDVARRTDPSLYSGNIPGGLWHASNPQQQESVLAEQLYKIIYTIAKRDIPVTLLYFPRFIYEEEYLYRKIVPILNGIKYERYLEVFKQVARPELVHDFRLERTGEMALAQ</sequence>
<evidence type="ECO:0000313" key="1">
    <source>
        <dbReference type="EMBL" id="CAI8751560.1"/>
    </source>
</evidence>
<dbReference type="Proteomes" id="UP001162030">
    <property type="component" value="Chromosome"/>
</dbReference>